<dbReference type="EMBL" id="JBJHZZ010000001">
    <property type="protein sequence ID" value="MFL0245870.1"/>
    <property type="molecule type" value="Genomic_DNA"/>
</dbReference>
<dbReference type="InterPro" id="IPR004761">
    <property type="entry name" value="Spore_GerAB"/>
</dbReference>
<feature type="transmembrane region" description="Helical" evidence="8">
    <location>
        <begin position="40"/>
        <end position="62"/>
    </location>
</feature>
<evidence type="ECO:0000256" key="4">
    <source>
        <dbReference type="ARBA" id="ARBA00022544"/>
    </source>
</evidence>
<keyword evidence="5 8" id="KW-0812">Transmembrane</keyword>
<accession>A0ABW8T2M4</accession>
<feature type="transmembrane region" description="Helical" evidence="8">
    <location>
        <begin position="271"/>
        <end position="292"/>
    </location>
</feature>
<comment type="similarity">
    <text evidence="2">Belongs to the amino acid-polyamine-organocation (APC) superfamily. Spore germination protein (SGP) (TC 2.A.3.9) family.</text>
</comment>
<feature type="transmembrane region" description="Helical" evidence="8">
    <location>
        <begin position="82"/>
        <end position="106"/>
    </location>
</feature>
<feature type="transmembrane region" description="Helical" evidence="8">
    <location>
        <begin position="336"/>
        <end position="354"/>
    </location>
</feature>
<reference evidence="9 10" key="1">
    <citation type="submission" date="2024-11" db="EMBL/GenBank/DDBJ databases">
        <authorList>
            <person name="Heng Y.C."/>
            <person name="Lim A.C.H."/>
            <person name="Lee J.K.Y."/>
            <person name="Kittelmann S."/>
        </authorList>
    </citation>
    <scope>NUCLEOTIDE SEQUENCE [LARGE SCALE GENOMIC DNA]</scope>
    <source>
        <strain evidence="9 10">WILCCON 0185</strain>
    </source>
</reference>
<dbReference type="RefSeq" id="WP_406768325.1">
    <property type="nucleotide sequence ID" value="NZ_JBJHZZ010000001.1"/>
</dbReference>
<evidence type="ECO:0000256" key="1">
    <source>
        <dbReference type="ARBA" id="ARBA00004141"/>
    </source>
</evidence>
<keyword evidence="4" id="KW-0309">Germination</keyword>
<feature type="transmembrane region" description="Helical" evidence="8">
    <location>
        <begin position="183"/>
        <end position="204"/>
    </location>
</feature>
<organism evidence="9 10">
    <name type="scientific">Candidatus Clostridium stratigraminis</name>
    <dbReference type="NCBI Taxonomy" id="3381661"/>
    <lineage>
        <taxon>Bacteria</taxon>
        <taxon>Bacillati</taxon>
        <taxon>Bacillota</taxon>
        <taxon>Clostridia</taxon>
        <taxon>Eubacteriales</taxon>
        <taxon>Clostridiaceae</taxon>
        <taxon>Clostridium</taxon>
    </lineage>
</organism>
<feature type="transmembrane region" description="Helical" evidence="8">
    <location>
        <begin position="6"/>
        <end position="28"/>
    </location>
</feature>
<feature type="transmembrane region" description="Helical" evidence="8">
    <location>
        <begin position="113"/>
        <end position="134"/>
    </location>
</feature>
<dbReference type="Proteomes" id="UP001623591">
    <property type="component" value="Unassembled WGS sequence"/>
</dbReference>
<keyword evidence="6 8" id="KW-1133">Transmembrane helix</keyword>
<keyword evidence="7 8" id="KW-0472">Membrane</keyword>
<evidence type="ECO:0000256" key="2">
    <source>
        <dbReference type="ARBA" id="ARBA00007998"/>
    </source>
</evidence>
<protein>
    <submittedName>
        <fullName evidence="9">Endospore germination permease</fullName>
    </submittedName>
</protein>
<evidence type="ECO:0000256" key="8">
    <source>
        <dbReference type="SAM" id="Phobius"/>
    </source>
</evidence>
<evidence type="ECO:0000256" key="7">
    <source>
        <dbReference type="ARBA" id="ARBA00023136"/>
    </source>
</evidence>
<dbReference type="PANTHER" id="PTHR34975">
    <property type="entry name" value="SPORE GERMINATION PROTEIN A2"/>
    <property type="match status" value="1"/>
</dbReference>
<dbReference type="PANTHER" id="PTHR34975:SF2">
    <property type="entry name" value="SPORE GERMINATION PROTEIN A2"/>
    <property type="match status" value="1"/>
</dbReference>
<keyword evidence="10" id="KW-1185">Reference proteome</keyword>
<feature type="transmembrane region" description="Helical" evidence="8">
    <location>
        <begin position="140"/>
        <end position="162"/>
    </location>
</feature>
<comment type="subcellular location">
    <subcellularLocation>
        <location evidence="1">Membrane</location>
        <topology evidence="1">Multi-pass membrane protein</topology>
    </subcellularLocation>
</comment>
<dbReference type="Gene3D" id="1.20.1740.10">
    <property type="entry name" value="Amino acid/polyamine transporter I"/>
    <property type="match status" value="1"/>
</dbReference>
<evidence type="ECO:0000313" key="10">
    <source>
        <dbReference type="Proteomes" id="UP001623591"/>
    </source>
</evidence>
<name>A0ABW8T2M4_9CLOT</name>
<dbReference type="Pfam" id="PF03845">
    <property type="entry name" value="Spore_permease"/>
    <property type="match status" value="1"/>
</dbReference>
<gene>
    <name evidence="9" type="ORF">ACJDUG_02625</name>
</gene>
<keyword evidence="3" id="KW-0813">Transport</keyword>
<evidence type="ECO:0000313" key="9">
    <source>
        <dbReference type="EMBL" id="MFL0245870.1"/>
    </source>
</evidence>
<comment type="caution">
    <text evidence="9">The sequence shown here is derived from an EMBL/GenBank/DDBJ whole genome shotgun (WGS) entry which is preliminary data.</text>
</comment>
<dbReference type="NCBIfam" id="TIGR00912">
    <property type="entry name" value="2A0309"/>
    <property type="match status" value="1"/>
</dbReference>
<evidence type="ECO:0000256" key="3">
    <source>
        <dbReference type="ARBA" id="ARBA00022448"/>
    </source>
</evidence>
<evidence type="ECO:0000256" key="5">
    <source>
        <dbReference type="ARBA" id="ARBA00022692"/>
    </source>
</evidence>
<sequence>MNEKRLVGKYGLFSTIVVTVIGVGVFSYPSSMAEEVGTDGWIVTIAAGFICMALLFIIYKIVNKNGFISFYDLTINTLGKLFGNVIILLLCFYFIFSISIGMRIFVEVIKMNLLLKTPTEFILLVMIFTGLYIVRTDISVLVKFNEISFIIMFVPMIILLLFSTKNGDITNVLPILQHSPKEYLSALITSTYAFGGFQIAFLILPFMKDVKEIKKTLISSISFITIFYVAVVILCLMFFTKEHTKELIWPTIALVRAIMIPGSFIERWEGIVMALWVFYYYTTFVNVFYFSAELIKKSFKLDEIKLTALILSPIIYLIALYPENIAEINDISNKTTLFFVVLSFIILPFVLLIFKGGRKRGEKSEV</sequence>
<feature type="transmembrane region" description="Helical" evidence="8">
    <location>
        <begin position="216"/>
        <end position="240"/>
    </location>
</feature>
<feature type="transmembrane region" description="Helical" evidence="8">
    <location>
        <begin position="304"/>
        <end position="321"/>
    </location>
</feature>
<evidence type="ECO:0000256" key="6">
    <source>
        <dbReference type="ARBA" id="ARBA00022989"/>
    </source>
</evidence>
<proteinExistence type="inferred from homology"/>